<gene>
    <name evidence="1" type="ORF">ACFPET_10220</name>
</gene>
<proteinExistence type="predicted"/>
<dbReference type="RefSeq" id="WP_380620574.1">
    <property type="nucleotide sequence ID" value="NZ_JBHSDK010000014.1"/>
</dbReference>
<evidence type="ECO:0000313" key="2">
    <source>
        <dbReference type="Proteomes" id="UP001595823"/>
    </source>
</evidence>
<reference evidence="2" key="1">
    <citation type="journal article" date="2019" name="Int. J. Syst. Evol. Microbiol.">
        <title>The Global Catalogue of Microorganisms (GCM) 10K type strain sequencing project: providing services to taxonomists for standard genome sequencing and annotation.</title>
        <authorList>
            <consortium name="The Broad Institute Genomics Platform"/>
            <consortium name="The Broad Institute Genome Sequencing Center for Infectious Disease"/>
            <person name="Wu L."/>
            <person name="Ma J."/>
        </authorList>
    </citation>
    <scope>NUCLEOTIDE SEQUENCE [LARGE SCALE GENOMIC DNA]</scope>
    <source>
        <strain evidence="2">IBRC-M 10908</strain>
    </source>
</reference>
<evidence type="ECO:0000313" key="1">
    <source>
        <dbReference type="EMBL" id="MFC4335573.1"/>
    </source>
</evidence>
<dbReference type="EMBL" id="JBHSDK010000014">
    <property type="protein sequence ID" value="MFC4335573.1"/>
    <property type="molecule type" value="Genomic_DNA"/>
</dbReference>
<comment type="caution">
    <text evidence="1">The sequence shown here is derived from an EMBL/GenBank/DDBJ whole genome shotgun (WGS) entry which is preliminary data.</text>
</comment>
<accession>A0ABV8TYR4</accession>
<sequence>MHSTFPYYYRITRPVGRILGKAAVDPPSGTDHELQESSIDWWMRFLVDVSPDMSALDRVADSSAADRPDMAFPSYYRSWSFADEDTGERRVFQRSTEDEQARMCRLLAAMTAVDRTGAIPSVLATSDPGRLEHLAAPAELTDLIALKDLAVRDWLPVALTAGDQVATGPAFEGAHYLTAADDLITGDVLWRVKGDPGAPRMNGHRFVFSREDLFRLLGSFLLDFSDAYAVRRIGLWPARFGRAVTWDVQAVVNAATGRKVDIAYLRAQVAELLKDIGRPPEPHIEEAGVDSG</sequence>
<name>A0ABV8TYR4_9ACTN</name>
<keyword evidence="2" id="KW-1185">Reference proteome</keyword>
<dbReference type="Proteomes" id="UP001595823">
    <property type="component" value="Unassembled WGS sequence"/>
</dbReference>
<protein>
    <submittedName>
        <fullName evidence="1">Uncharacterized protein</fullName>
    </submittedName>
</protein>
<organism evidence="1 2">
    <name type="scientific">Salininema proteolyticum</name>
    <dbReference type="NCBI Taxonomy" id="1607685"/>
    <lineage>
        <taxon>Bacteria</taxon>
        <taxon>Bacillati</taxon>
        <taxon>Actinomycetota</taxon>
        <taxon>Actinomycetes</taxon>
        <taxon>Glycomycetales</taxon>
        <taxon>Glycomycetaceae</taxon>
        <taxon>Salininema</taxon>
    </lineage>
</organism>